<dbReference type="PANTHER" id="PTHR43364:SF4">
    <property type="entry name" value="NAD(P)-LINKED OXIDOREDUCTASE SUPERFAMILY PROTEIN"/>
    <property type="match status" value="1"/>
</dbReference>
<dbReference type="PANTHER" id="PTHR43364">
    <property type="entry name" value="NADH-SPECIFIC METHYLGLYOXAL REDUCTASE-RELATED"/>
    <property type="match status" value="1"/>
</dbReference>
<keyword evidence="1" id="KW-0560">Oxidoreductase</keyword>
<dbReference type="RefSeq" id="WP_256533629.1">
    <property type="nucleotide sequence ID" value="NZ_CP101824.1"/>
</dbReference>
<dbReference type="SUPFAM" id="SSF51430">
    <property type="entry name" value="NAD(P)-linked oxidoreductase"/>
    <property type="match status" value="1"/>
</dbReference>
<proteinExistence type="predicted"/>
<dbReference type="InterPro" id="IPR050523">
    <property type="entry name" value="AKR_Detox_Biosynth"/>
</dbReference>
<evidence type="ECO:0000256" key="1">
    <source>
        <dbReference type="ARBA" id="ARBA00023002"/>
    </source>
</evidence>
<keyword evidence="4" id="KW-1185">Reference proteome</keyword>
<name>A0ABD5NPA3_9EURY</name>
<evidence type="ECO:0000313" key="4">
    <source>
        <dbReference type="Proteomes" id="UP001595846"/>
    </source>
</evidence>
<reference evidence="3 4" key="1">
    <citation type="journal article" date="2019" name="Int. J. Syst. Evol. Microbiol.">
        <title>The Global Catalogue of Microorganisms (GCM) 10K type strain sequencing project: providing services to taxonomists for standard genome sequencing and annotation.</title>
        <authorList>
            <consortium name="The Broad Institute Genomics Platform"/>
            <consortium name="The Broad Institute Genome Sequencing Center for Infectious Disease"/>
            <person name="Wu L."/>
            <person name="Ma J."/>
        </authorList>
    </citation>
    <scope>NUCLEOTIDE SEQUENCE [LARGE SCALE GENOMIC DNA]</scope>
    <source>
        <strain evidence="3 4">IBRC-M 10256</strain>
    </source>
</reference>
<organism evidence="3 4">
    <name type="scientific">Halovivax cerinus</name>
    <dbReference type="NCBI Taxonomy" id="1487865"/>
    <lineage>
        <taxon>Archaea</taxon>
        <taxon>Methanobacteriati</taxon>
        <taxon>Methanobacteriota</taxon>
        <taxon>Stenosarchaea group</taxon>
        <taxon>Halobacteria</taxon>
        <taxon>Halobacteriales</taxon>
        <taxon>Natrialbaceae</taxon>
        <taxon>Halovivax</taxon>
    </lineage>
</organism>
<gene>
    <name evidence="3" type="ORF">ACFOUR_11430</name>
</gene>
<comment type="caution">
    <text evidence="3">The sequence shown here is derived from an EMBL/GenBank/DDBJ whole genome shotgun (WGS) entry which is preliminary data.</text>
</comment>
<dbReference type="Proteomes" id="UP001595846">
    <property type="component" value="Unassembled WGS sequence"/>
</dbReference>
<dbReference type="InterPro" id="IPR036812">
    <property type="entry name" value="NAD(P)_OxRdtase_dom_sf"/>
</dbReference>
<dbReference type="Pfam" id="PF00248">
    <property type="entry name" value="Aldo_ket_red"/>
    <property type="match status" value="1"/>
</dbReference>
<dbReference type="GO" id="GO:0016491">
    <property type="term" value="F:oxidoreductase activity"/>
    <property type="evidence" value="ECO:0007669"/>
    <property type="project" value="UniProtKB-KW"/>
</dbReference>
<feature type="domain" description="NADP-dependent oxidoreductase" evidence="2">
    <location>
        <begin position="22"/>
        <end position="292"/>
    </location>
</feature>
<dbReference type="Gene3D" id="3.20.20.100">
    <property type="entry name" value="NADP-dependent oxidoreductase domain"/>
    <property type="match status" value="1"/>
</dbReference>
<evidence type="ECO:0000259" key="2">
    <source>
        <dbReference type="Pfam" id="PF00248"/>
    </source>
</evidence>
<dbReference type="CDD" id="cd19088">
    <property type="entry name" value="AKR_AKR13B1"/>
    <property type="match status" value="1"/>
</dbReference>
<dbReference type="EMBL" id="JBHSAQ010000010">
    <property type="protein sequence ID" value="MFC3958974.1"/>
    <property type="molecule type" value="Genomic_DNA"/>
</dbReference>
<accession>A0ABD5NPA3</accession>
<dbReference type="InterPro" id="IPR023210">
    <property type="entry name" value="NADP_OxRdtase_dom"/>
</dbReference>
<evidence type="ECO:0000313" key="3">
    <source>
        <dbReference type="EMBL" id="MFC3958974.1"/>
    </source>
</evidence>
<protein>
    <submittedName>
        <fullName evidence="3">Aldo/keto reductase</fullName>
    </submittedName>
</protein>
<sequence>MASAPTNESDTFDIGGELTVSRLGFGAMRITGEDIIGPPADEDEAKAVVRRAVELGVDFVDTADSYGPGASERLLGEVLGDGADDRPTDAGDVVVASKAGLLRNREGDWLPHGDPDYLRNQVLCSLDRLRTDRIDLYQYHRPDPDTDFAESVHTFAELKDDGEIGHVGLSNVTVDQLETAMDIVDIATVQNRYNVGYREDEAVLQACEDHDVGFIPWGPMYTVDEDGVADTLAAVAGRHDATPRQVALAWLLEHSDVTLPIPGTSSVDHLEANVAASHLELTDEDVTELDDVA</sequence>
<dbReference type="GeneID" id="73902760"/>
<dbReference type="AlphaFoldDB" id="A0ABD5NPA3"/>